<feature type="domain" description="Transcriptional regulator SutA RNAP-binding" evidence="1">
    <location>
        <begin position="17"/>
        <end position="40"/>
    </location>
</feature>
<reference evidence="2" key="1">
    <citation type="submission" date="2020-03" db="EMBL/GenBank/DDBJ databases">
        <title>The deep terrestrial virosphere.</title>
        <authorList>
            <person name="Holmfeldt K."/>
            <person name="Nilsson E."/>
            <person name="Simone D."/>
            <person name="Lopez-Fernandez M."/>
            <person name="Wu X."/>
            <person name="de Brujin I."/>
            <person name="Lundin D."/>
            <person name="Andersson A."/>
            <person name="Bertilsson S."/>
            <person name="Dopson M."/>
        </authorList>
    </citation>
    <scope>NUCLEOTIDE SEQUENCE</scope>
    <source>
        <strain evidence="2">TM448A00282</strain>
        <strain evidence="3">TM448B00260</strain>
    </source>
</reference>
<dbReference type="EMBL" id="MT143997">
    <property type="protein sequence ID" value="QJA45813.1"/>
    <property type="molecule type" value="Genomic_DNA"/>
</dbReference>
<dbReference type="InterPro" id="IPR049191">
    <property type="entry name" value="SutA_RBD"/>
</dbReference>
<gene>
    <name evidence="2" type="ORF">TM448A00282_0047</name>
    <name evidence="3" type="ORF">TM448B00260_0052</name>
</gene>
<name>A0A6H1ZD25_9ZZZZ</name>
<evidence type="ECO:0000313" key="2">
    <source>
        <dbReference type="EMBL" id="QJA45813.1"/>
    </source>
</evidence>
<dbReference type="AlphaFoldDB" id="A0A6H1ZD25"/>
<organism evidence="2">
    <name type="scientific">viral metagenome</name>
    <dbReference type="NCBI Taxonomy" id="1070528"/>
    <lineage>
        <taxon>unclassified sequences</taxon>
        <taxon>metagenomes</taxon>
        <taxon>organismal metagenomes</taxon>
    </lineage>
</organism>
<protein>
    <recommendedName>
        <fullName evidence="1">Transcriptional regulator SutA RNAP-binding domain-containing protein</fullName>
    </recommendedName>
</protein>
<sequence length="156" mass="16775">MQPRSICALPSRSPELEAESQRIAAATEAFLARGGEIEQVGAKMLDGPAPFFINPRRTPVYAHLFEQSKALSAFPAPLEAAPAVAAQPVAQVPEQVLAQIPAAVSEAPLSDAQLAGRVMAKAVLGNPPKRIGEQLNLSEKKVRQLCRDYNITVRQR</sequence>
<proteinExistence type="predicted"/>
<evidence type="ECO:0000313" key="3">
    <source>
        <dbReference type="EMBL" id="QJH94648.1"/>
    </source>
</evidence>
<dbReference type="EMBL" id="MT144603">
    <property type="protein sequence ID" value="QJH94648.1"/>
    <property type="molecule type" value="Genomic_DNA"/>
</dbReference>
<dbReference type="Pfam" id="PF20661">
    <property type="entry name" value="SutA-RBD"/>
    <property type="match status" value="1"/>
</dbReference>
<accession>A0A6H1ZD25</accession>
<evidence type="ECO:0000259" key="1">
    <source>
        <dbReference type="Pfam" id="PF20661"/>
    </source>
</evidence>